<dbReference type="PANTHER" id="PTHR11680">
    <property type="entry name" value="SERINE HYDROXYMETHYLTRANSFERASE"/>
    <property type="match status" value="1"/>
</dbReference>
<dbReference type="EMBL" id="QGNW01002178">
    <property type="protein sequence ID" value="RVW24177.1"/>
    <property type="molecule type" value="Genomic_DNA"/>
</dbReference>
<dbReference type="Gene3D" id="3.90.1150.10">
    <property type="entry name" value="Aspartate Aminotransferase, domain 1"/>
    <property type="match status" value="1"/>
</dbReference>
<gene>
    <name evidence="5" type="primary">SHM6</name>
    <name evidence="5" type="ORF">CK203_087014</name>
</gene>
<keyword evidence="5" id="KW-0808">Transferase</keyword>
<dbReference type="GO" id="GO:0032259">
    <property type="term" value="P:methylation"/>
    <property type="evidence" value="ECO:0007669"/>
    <property type="project" value="UniProtKB-KW"/>
</dbReference>
<comment type="caution">
    <text evidence="5">The sequence shown here is derived from an EMBL/GenBank/DDBJ whole genome shotgun (WGS) entry which is preliminary data.</text>
</comment>
<comment type="catalytic activity">
    <reaction evidence="1">
        <text>(6R)-5,10-methylene-5,6,7,8-tetrahydrofolate + glycine + H2O = (6S)-5,6,7,8-tetrahydrofolate + L-serine</text>
        <dbReference type="Rhea" id="RHEA:15481"/>
        <dbReference type="ChEBI" id="CHEBI:15377"/>
        <dbReference type="ChEBI" id="CHEBI:15636"/>
        <dbReference type="ChEBI" id="CHEBI:33384"/>
        <dbReference type="ChEBI" id="CHEBI:57305"/>
        <dbReference type="ChEBI" id="CHEBI:57453"/>
        <dbReference type="EC" id="2.1.2.1"/>
    </reaction>
</comment>
<keyword evidence="3" id="KW-0663">Pyridoxal phosphate</keyword>
<dbReference type="SUPFAM" id="SSF53383">
    <property type="entry name" value="PLP-dependent transferases"/>
    <property type="match status" value="1"/>
</dbReference>
<dbReference type="InterPro" id="IPR039429">
    <property type="entry name" value="SHMT-like_dom"/>
</dbReference>
<keyword evidence="5" id="KW-0489">Methyltransferase</keyword>
<dbReference type="Pfam" id="PF00464">
    <property type="entry name" value="SHMT"/>
    <property type="match status" value="1"/>
</dbReference>
<dbReference type="GO" id="GO:0035999">
    <property type="term" value="P:tetrahydrofolate interconversion"/>
    <property type="evidence" value="ECO:0007669"/>
    <property type="project" value="UniProtKB-UniPathway"/>
</dbReference>
<evidence type="ECO:0000256" key="3">
    <source>
        <dbReference type="ARBA" id="ARBA00022898"/>
    </source>
</evidence>
<proteinExistence type="predicted"/>
<accession>A0A438CLT1</accession>
<sequence length="464" mass="51901">MDLNSSSNLSLGFSSSSSVQIADDSIAFQIDSSFRESTNPMPTAPLQLLEENHRGENGGGGGESADEEEKVEEFRILGHSMCLKRRRDGEVTCSAVRRDPMEAELEARRSAVRAWGNQRLCVADPDVFDIMEKEKRRQFKGIELIASENFVCRAVMEALGSHLTNKYSEGMPGARYYCGNQYIDEIEWLCCKRALKAFDLDPENWGVNVQPYSCTSANFAVYTGLLLPGDRIMGLDTPSGGNTSHGYYTPNGRKVSGASIFFESLPYKVNPQTGYIDFDKLEERALDFRPKILICGGSSYPREWDYARFRQIADKCGAVLLCDMAQISGLVAAKLCGLVSHLVMTDEIYLSLGFEEGLCFGRIEFLYHGPLLRDKSPSFSSLFEMRSLGSRSGLPRWHVYGVSRKCGEINESMEVVERLGEMDGLKETLSAVQRDRSPLSNVSFASWQLLVALSRCQWWALELR</sequence>
<dbReference type="GO" id="GO:0008168">
    <property type="term" value="F:methyltransferase activity"/>
    <property type="evidence" value="ECO:0007669"/>
    <property type="project" value="UniProtKB-KW"/>
</dbReference>
<dbReference type="Gene3D" id="3.40.640.10">
    <property type="entry name" value="Type I PLP-dependent aspartate aminotransferase-like (Major domain)"/>
    <property type="match status" value="1"/>
</dbReference>
<dbReference type="UniPathway" id="UPA00193"/>
<reference evidence="5 6" key="1">
    <citation type="journal article" date="2018" name="PLoS Genet.">
        <title>Population sequencing reveals clonal diversity and ancestral inbreeding in the grapevine cultivar Chardonnay.</title>
        <authorList>
            <person name="Roach M.J."/>
            <person name="Johnson D.L."/>
            <person name="Bohlmann J."/>
            <person name="van Vuuren H.J."/>
            <person name="Jones S.J."/>
            <person name="Pretorius I.S."/>
            <person name="Schmidt S.A."/>
            <person name="Borneman A.R."/>
        </authorList>
    </citation>
    <scope>NUCLEOTIDE SEQUENCE [LARGE SCALE GENOMIC DNA]</scope>
    <source>
        <strain evidence="6">cv. Chardonnay</strain>
        <tissue evidence="5">Leaf</tissue>
    </source>
</reference>
<dbReference type="AlphaFoldDB" id="A0A438CLT1"/>
<name>A0A438CLT1_VITVI</name>
<evidence type="ECO:0000256" key="2">
    <source>
        <dbReference type="ARBA" id="ARBA00001933"/>
    </source>
</evidence>
<dbReference type="InterPro" id="IPR049943">
    <property type="entry name" value="Ser_HO-MeTrfase-like"/>
</dbReference>
<evidence type="ECO:0000259" key="4">
    <source>
        <dbReference type="Pfam" id="PF00464"/>
    </source>
</evidence>
<organism evidence="5 6">
    <name type="scientific">Vitis vinifera</name>
    <name type="common">Grape</name>
    <dbReference type="NCBI Taxonomy" id="29760"/>
    <lineage>
        <taxon>Eukaryota</taxon>
        <taxon>Viridiplantae</taxon>
        <taxon>Streptophyta</taxon>
        <taxon>Embryophyta</taxon>
        <taxon>Tracheophyta</taxon>
        <taxon>Spermatophyta</taxon>
        <taxon>Magnoliopsida</taxon>
        <taxon>eudicotyledons</taxon>
        <taxon>Gunneridae</taxon>
        <taxon>Pentapetalae</taxon>
        <taxon>rosids</taxon>
        <taxon>Vitales</taxon>
        <taxon>Vitaceae</taxon>
        <taxon>Viteae</taxon>
        <taxon>Vitis</taxon>
    </lineage>
</organism>
<dbReference type="GO" id="GO:0004372">
    <property type="term" value="F:glycine hydroxymethyltransferase activity"/>
    <property type="evidence" value="ECO:0007669"/>
    <property type="project" value="UniProtKB-EC"/>
</dbReference>
<dbReference type="Proteomes" id="UP000288805">
    <property type="component" value="Unassembled WGS sequence"/>
</dbReference>
<evidence type="ECO:0000313" key="5">
    <source>
        <dbReference type="EMBL" id="RVW24177.1"/>
    </source>
</evidence>
<dbReference type="InterPro" id="IPR015421">
    <property type="entry name" value="PyrdxlP-dep_Trfase_major"/>
</dbReference>
<evidence type="ECO:0000256" key="1">
    <source>
        <dbReference type="ARBA" id="ARBA00001528"/>
    </source>
</evidence>
<dbReference type="InterPro" id="IPR015424">
    <property type="entry name" value="PyrdxlP-dep_Trfase"/>
</dbReference>
<protein>
    <submittedName>
        <fullName evidence="5">Serine hydroxymethyltransferase 6</fullName>
    </submittedName>
</protein>
<dbReference type="PANTHER" id="PTHR11680:SF45">
    <property type="entry name" value="SERINE HYDROXYMETHYLTRANSFERASE"/>
    <property type="match status" value="1"/>
</dbReference>
<dbReference type="InterPro" id="IPR015422">
    <property type="entry name" value="PyrdxlP-dep_Trfase_small"/>
</dbReference>
<feature type="domain" description="Serine hydroxymethyltransferase-like" evidence="4">
    <location>
        <begin position="122"/>
        <end position="335"/>
    </location>
</feature>
<comment type="cofactor">
    <cofactor evidence="2">
        <name>pyridoxal 5'-phosphate</name>
        <dbReference type="ChEBI" id="CHEBI:597326"/>
    </cofactor>
</comment>
<evidence type="ECO:0000313" key="6">
    <source>
        <dbReference type="Proteomes" id="UP000288805"/>
    </source>
</evidence>